<evidence type="ECO:0000259" key="2">
    <source>
        <dbReference type="PROSITE" id="PS51746"/>
    </source>
</evidence>
<reference evidence="3" key="1">
    <citation type="journal article" date="2014" name="Front. Microbiol.">
        <title>High frequency of phylogenetically diverse reductive dehalogenase-homologous genes in deep subseafloor sedimentary metagenomes.</title>
        <authorList>
            <person name="Kawai M."/>
            <person name="Futagami T."/>
            <person name="Toyoda A."/>
            <person name="Takaki Y."/>
            <person name="Nishi S."/>
            <person name="Hori S."/>
            <person name="Arai W."/>
            <person name="Tsubouchi T."/>
            <person name="Morono Y."/>
            <person name="Uchiyama I."/>
            <person name="Ito T."/>
            <person name="Fujiyama A."/>
            <person name="Inagaki F."/>
            <person name="Takami H."/>
        </authorList>
    </citation>
    <scope>NUCLEOTIDE SEQUENCE</scope>
    <source>
        <strain evidence="3">Expedition CK06-06</strain>
    </source>
</reference>
<organism evidence="3">
    <name type="scientific">marine sediment metagenome</name>
    <dbReference type="NCBI Taxonomy" id="412755"/>
    <lineage>
        <taxon>unclassified sequences</taxon>
        <taxon>metagenomes</taxon>
        <taxon>ecological metagenomes</taxon>
    </lineage>
</organism>
<dbReference type="InterPro" id="IPR001932">
    <property type="entry name" value="PPM-type_phosphatase-like_dom"/>
</dbReference>
<gene>
    <name evidence="3" type="ORF">S03H2_43598</name>
</gene>
<protein>
    <recommendedName>
        <fullName evidence="2">PPM-type phosphatase domain-containing protein</fullName>
    </recommendedName>
</protein>
<dbReference type="AlphaFoldDB" id="X1HNH4"/>
<feature type="non-terminal residue" evidence="3">
    <location>
        <position position="1"/>
    </location>
</feature>
<dbReference type="SMART" id="SM00331">
    <property type="entry name" value="PP2C_SIG"/>
    <property type="match status" value="1"/>
</dbReference>
<feature type="domain" description="PPM-type phosphatase" evidence="2">
    <location>
        <begin position="1"/>
        <end position="215"/>
    </location>
</feature>
<name>X1HNH4_9ZZZZ</name>
<comment type="caution">
    <text evidence="3">The sequence shown here is derived from an EMBL/GenBank/DDBJ whole genome shotgun (WGS) entry which is preliminary data.</text>
</comment>
<sequence>GTSLPSQQVGGDYFDFLDMGTGQLGIAIADVSGKGIPAALLMANLQASLHAQVIKKGSVADVASRMNSLLVKSTDTHMFATFFYGILDQVKSTFTSTNAGHNPPLLFHVDGKIKRLEAGGLVLGFLPDQKYNQQTVKIKQGEVVVLFTDGITEAVGASSGKISENLFGEERLIEVVRASLTKSAVEIQAAILQAISDHTANAPQYDDITLVVIKRTKQKA</sequence>
<dbReference type="InterPro" id="IPR052016">
    <property type="entry name" value="Bact_Sigma-Reg"/>
</dbReference>
<keyword evidence="1" id="KW-0378">Hydrolase</keyword>
<dbReference type="SUPFAM" id="SSF81606">
    <property type="entry name" value="PP2C-like"/>
    <property type="match status" value="1"/>
</dbReference>
<dbReference type="PANTHER" id="PTHR43156">
    <property type="entry name" value="STAGE II SPORULATION PROTEIN E-RELATED"/>
    <property type="match status" value="1"/>
</dbReference>
<dbReference type="PANTHER" id="PTHR43156:SF2">
    <property type="entry name" value="STAGE II SPORULATION PROTEIN E"/>
    <property type="match status" value="1"/>
</dbReference>
<dbReference type="Pfam" id="PF07228">
    <property type="entry name" value="SpoIIE"/>
    <property type="match status" value="1"/>
</dbReference>
<dbReference type="GO" id="GO:0016791">
    <property type="term" value="F:phosphatase activity"/>
    <property type="evidence" value="ECO:0007669"/>
    <property type="project" value="TreeGrafter"/>
</dbReference>
<proteinExistence type="predicted"/>
<evidence type="ECO:0000313" key="3">
    <source>
        <dbReference type="EMBL" id="GAH71691.1"/>
    </source>
</evidence>
<accession>X1HNH4</accession>
<dbReference type="PROSITE" id="PS51746">
    <property type="entry name" value="PPM_2"/>
    <property type="match status" value="1"/>
</dbReference>
<evidence type="ECO:0000256" key="1">
    <source>
        <dbReference type="ARBA" id="ARBA00022801"/>
    </source>
</evidence>
<dbReference type="InterPro" id="IPR036457">
    <property type="entry name" value="PPM-type-like_dom_sf"/>
</dbReference>
<dbReference type="EMBL" id="BARU01027212">
    <property type="protein sequence ID" value="GAH71691.1"/>
    <property type="molecule type" value="Genomic_DNA"/>
</dbReference>
<dbReference type="Gene3D" id="3.60.40.10">
    <property type="entry name" value="PPM-type phosphatase domain"/>
    <property type="match status" value="1"/>
</dbReference>